<dbReference type="Gene3D" id="3.50.50.60">
    <property type="entry name" value="FAD/NAD(P)-binding domain"/>
    <property type="match status" value="1"/>
</dbReference>
<dbReference type="PANTHER" id="PTHR10617:SF107">
    <property type="entry name" value="ELECTRON TRANSFER FLAVOPROTEIN-UBIQUINONE OXIDOREDUCTASE, MITOCHONDRIAL"/>
    <property type="match status" value="1"/>
</dbReference>
<feature type="domain" description="ETF-QO/FixX C-terminal" evidence="12">
    <location>
        <begin position="445"/>
        <end position="546"/>
    </location>
</feature>
<sequence>MSENERETMEYDVVIVGAGPAGLSAAIRLKQLNADCDVVVLEKGSEVGAHILSGAVLDPVGLDALIPDWKAKGAPLNVPVIEDKFYMLGEAGQIRIPNAPMPPLMNNHGNYIVSMGNVCRWMAEQAEELGVEIFPGMSCSELVYGEQGEVKGVVAGEFGKNSDGTKGDGYEPGMELHGKYVFLSEGVRGSLSKQVIDKYDLSAGHEPQKYGLGMKEIWEIDPAKHKEGSVTHTMGWPLNGNAGGGSFIYHLEKNQVYVGFVVHLNYKNPHLFPYMEFQRFKHHPIVANLLEGGKRIAYGARAISEGGFQSMPKMVAPGVALLGCSVGMVNVPRIKGNHNAMLSGIAAAEAAMEAIKHDRSGDELSAYEVEVRNGLIGSDLRKVRNVKPLWSKYGLTASLMMGGLDMWTNTLGFSFLGTLGHGKSDAEATEEASKHAPIDYPKPDGKLSFDRLTNVAFSFTNHEESQPAHLTLRDASVPVNINLPKFAGPSARYCPAGVYEFVEEAGKDTRFVINFQNCVHCKTCDIKDPAQNIVWTTPQGGDGPNYPNM</sequence>
<dbReference type="RefSeq" id="WP_187432157.1">
    <property type="nucleotide sequence ID" value="NZ_CP143423.1"/>
</dbReference>
<evidence type="ECO:0000256" key="3">
    <source>
        <dbReference type="ARBA" id="ARBA00022630"/>
    </source>
</evidence>
<keyword evidence="4 11" id="KW-0479">Metal-binding</keyword>
<comment type="cofactor">
    <cofactor evidence="1 11">
        <name>FAD</name>
        <dbReference type="ChEBI" id="CHEBI:57692"/>
    </cofactor>
</comment>
<evidence type="ECO:0000256" key="11">
    <source>
        <dbReference type="RuleBase" id="RU366068"/>
    </source>
</evidence>
<keyword evidence="10 11" id="KW-0830">Ubiquinone</keyword>
<keyword evidence="7 11" id="KW-0560">Oxidoreductase</keyword>
<dbReference type="PANTHER" id="PTHR10617">
    <property type="entry name" value="ELECTRON TRANSFER FLAVOPROTEIN-UBIQUINONE OXIDOREDUCTASE"/>
    <property type="match status" value="1"/>
</dbReference>
<keyword evidence="9 11" id="KW-0411">Iron-sulfur</keyword>
<dbReference type="GO" id="GO:0004174">
    <property type="term" value="F:electron-transferring-flavoprotein dehydrogenase activity"/>
    <property type="evidence" value="ECO:0007669"/>
    <property type="project" value="UniProtKB-EC"/>
</dbReference>
<keyword evidence="5 11" id="KW-0274">FAD</keyword>
<feature type="domain" description="ETF-QO/FixC ubiquinone-binding" evidence="13">
    <location>
        <begin position="210"/>
        <end position="303"/>
    </location>
</feature>
<keyword evidence="3 11" id="KW-0285">Flavoprotein</keyword>
<dbReference type="EC" id="1.5.5.1" evidence="11"/>
<dbReference type="Pfam" id="PF05187">
    <property type="entry name" value="Fer4_ETF_QO"/>
    <property type="match status" value="1"/>
</dbReference>
<comment type="function">
    <text evidence="11">Accepts electrons from ETF and reduces ubiquinone.</text>
</comment>
<dbReference type="Proteomes" id="UP001318682">
    <property type="component" value="Chromosome"/>
</dbReference>
<protein>
    <recommendedName>
        <fullName evidence="11">Electron transfer flavoprotein-ubiquinone oxidoreductase</fullName>
        <shortName evidence="11">ETF-QO</shortName>
        <ecNumber evidence="11">1.5.5.1</ecNumber>
    </recommendedName>
</protein>
<comment type="catalytic activity">
    <reaction evidence="11">
        <text>a ubiquinone + reduced [electron-transfer flavoprotein] = a ubiquinol + oxidized [electron-transfer flavoprotein] + H(+)</text>
        <dbReference type="Rhea" id="RHEA:24052"/>
        <dbReference type="Rhea" id="RHEA-COMP:9565"/>
        <dbReference type="Rhea" id="RHEA-COMP:9566"/>
        <dbReference type="Rhea" id="RHEA-COMP:10685"/>
        <dbReference type="Rhea" id="RHEA-COMP:10686"/>
        <dbReference type="ChEBI" id="CHEBI:15378"/>
        <dbReference type="ChEBI" id="CHEBI:16389"/>
        <dbReference type="ChEBI" id="CHEBI:17976"/>
        <dbReference type="ChEBI" id="CHEBI:57692"/>
        <dbReference type="ChEBI" id="CHEBI:58307"/>
        <dbReference type="EC" id="1.5.5.1"/>
    </reaction>
</comment>
<dbReference type="PRINTS" id="PR00420">
    <property type="entry name" value="RNGMNOXGNASE"/>
</dbReference>
<evidence type="ECO:0000259" key="12">
    <source>
        <dbReference type="Pfam" id="PF05187"/>
    </source>
</evidence>
<keyword evidence="8 11" id="KW-0408">Iron</keyword>
<reference evidence="14 15" key="1">
    <citation type="submission" date="2015-07" db="EMBL/GenBank/DDBJ databases">
        <authorList>
            <person name="Voget S."/>
            <person name="Dogs M."/>
            <person name="Brinkhoff T.H."/>
            <person name="Daniel R."/>
        </authorList>
    </citation>
    <scope>NUCLEOTIDE SEQUENCE [LARGE SCALE GENOMIC DNA]</scope>
    <source>
        <strain evidence="14 15">B14</strain>
    </source>
</reference>
<dbReference type="SUPFAM" id="SSF51905">
    <property type="entry name" value="FAD/NAD(P)-binding domain"/>
    <property type="match status" value="1"/>
</dbReference>
<name>A0ABZ2BNM1_9RHOB</name>
<dbReference type="SUPFAM" id="SSF54373">
    <property type="entry name" value="FAD-linked reductases, C-terminal domain"/>
    <property type="match status" value="1"/>
</dbReference>
<evidence type="ECO:0000256" key="2">
    <source>
        <dbReference type="ARBA" id="ARBA00022448"/>
    </source>
</evidence>
<keyword evidence="6 11" id="KW-0249">Electron transport</keyword>
<evidence type="ECO:0000313" key="14">
    <source>
        <dbReference type="EMBL" id="WVX47617.1"/>
    </source>
</evidence>
<evidence type="ECO:0000313" key="15">
    <source>
        <dbReference type="Proteomes" id="UP001318682"/>
    </source>
</evidence>
<dbReference type="InterPro" id="IPR040156">
    <property type="entry name" value="ETF-QO"/>
</dbReference>
<dbReference type="InterPro" id="IPR007859">
    <property type="entry name" value="ETF-QO/FixX_C"/>
</dbReference>
<evidence type="ECO:0000256" key="9">
    <source>
        <dbReference type="ARBA" id="ARBA00023014"/>
    </source>
</evidence>
<dbReference type="SUPFAM" id="SSF54862">
    <property type="entry name" value="4Fe-4S ferredoxins"/>
    <property type="match status" value="1"/>
</dbReference>
<reference evidence="15" key="2">
    <citation type="submission" date="2024-01" db="EMBL/GenBank/DDBJ databases">
        <title>Roseobacter fucihabitans sp. nov., isolated from the brown alga Fucus spiralis.</title>
        <authorList>
            <person name="Hahnke S."/>
            <person name="Berger M."/>
            <person name="Schlingloff A."/>
            <person name="Athale I."/>
            <person name="Neumann-Schaal M."/>
            <person name="Adenaya A."/>
            <person name="Poehlein A."/>
            <person name="Daniel R."/>
            <person name="Pertersen J."/>
            <person name="Brinkhoff T."/>
        </authorList>
    </citation>
    <scope>NUCLEOTIDE SEQUENCE [LARGE SCALE GENOMIC DNA]</scope>
    <source>
        <strain evidence="15">B14</strain>
    </source>
</reference>
<evidence type="ECO:0000259" key="13">
    <source>
        <dbReference type="Pfam" id="PF21162"/>
    </source>
</evidence>
<evidence type="ECO:0000256" key="1">
    <source>
        <dbReference type="ARBA" id="ARBA00001974"/>
    </source>
</evidence>
<dbReference type="Gene3D" id="3.30.9.90">
    <property type="match status" value="1"/>
</dbReference>
<evidence type="ECO:0000256" key="5">
    <source>
        <dbReference type="ARBA" id="ARBA00022827"/>
    </source>
</evidence>
<evidence type="ECO:0000256" key="7">
    <source>
        <dbReference type="ARBA" id="ARBA00023002"/>
    </source>
</evidence>
<comment type="cofactor">
    <cofactor evidence="11">
        <name>[4Fe-4S] cluster</name>
        <dbReference type="ChEBI" id="CHEBI:49883"/>
    </cofactor>
    <text evidence="11">Binds 1 [4Fe-4S] cluster.</text>
</comment>
<keyword evidence="2 11" id="KW-0813">Transport</keyword>
<dbReference type="EMBL" id="CP143423">
    <property type="protein sequence ID" value="WVX47617.1"/>
    <property type="molecule type" value="Genomic_DNA"/>
</dbReference>
<accession>A0ABZ2BNM1</accession>
<dbReference type="InterPro" id="IPR049398">
    <property type="entry name" value="ETF-QO/FixC_UQ-bd"/>
</dbReference>
<evidence type="ECO:0000256" key="4">
    <source>
        <dbReference type="ARBA" id="ARBA00022723"/>
    </source>
</evidence>
<dbReference type="Pfam" id="PF13450">
    <property type="entry name" value="NAD_binding_8"/>
    <property type="match status" value="1"/>
</dbReference>
<proteinExistence type="predicted"/>
<dbReference type="Pfam" id="PF21162">
    <property type="entry name" value="ETFQO_UQ-bd"/>
    <property type="match status" value="1"/>
</dbReference>
<dbReference type="Gene3D" id="3.30.70.20">
    <property type="match status" value="1"/>
</dbReference>
<evidence type="ECO:0000256" key="10">
    <source>
        <dbReference type="ARBA" id="ARBA00023075"/>
    </source>
</evidence>
<evidence type="ECO:0000256" key="6">
    <source>
        <dbReference type="ARBA" id="ARBA00022982"/>
    </source>
</evidence>
<evidence type="ECO:0000256" key="8">
    <source>
        <dbReference type="ARBA" id="ARBA00023004"/>
    </source>
</evidence>
<keyword evidence="15" id="KW-1185">Reference proteome</keyword>
<dbReference type="InterPro" id="IPR036188">
    <property type="entry name" value="FAD/NAD-bd_sf"/>
</dbReference>
<gene>
    <name evidence="14" type="ORF">ROLI_006880</name>
</gene>
<organism evidence="14 15">
    <name type="scientific">Roseobacter fucihabitans</name>
    <dbReference type="NCBI Taxonomy" id="1537242"/>
    <lineage>
        <taxon>Bacteria</taxon>
        <taxon>Pseudomonadati</taxon>
        <taxon>Pseudomonadota</taxon>
        <taxon>Alphaproteobacteria</taxon>
        <taxon>Rhodobacterales</taxon>
        <taxon>Roseobacteraceae</taxon>
        <taxon>Roseobacter</taxon>
    </lineage>
</organism>